<dbReference type="Gene3D" id="3.30.1960.10">
    <property type="entry name" value="tRNA wybutosine-synthesizing-like"/>
    <property type="match status" value="1"/>
</dbReference>
<dbReference type="AlphaFoldDB" id="A0A8S2D9S5"/>
<evidence type="ECO:0000256" key="12">
    <source>
        <dbReference type="SAM" id="MobiDB-lite"/>
    </source>
</evidence>
<evidence type="ECO:0000256" key="10">
    <source>
        <dbReference type="ARBA" id="ARBA00030554"/>
    </source>
</evidence>
<feature type="domain" description="tRNA wybutosine-synthesizing protein" evidence="13">
    <location>
        <begin position="77"/>
        <end position="253"/>
    </location>
</feature>
<dbReference type="PANTHER" id="PTHR48418:SF1">
    <property type="entry name" value="TRNA WYBUTOSINE-SYNTHESIZING PROTEIN 3"/>
    <property type="match status" value="1"/>
</dbReference>
<dbReference type="EC" id="2.1.1.282" evidence="3"/>
<protein>
    <recommendedName>
        <fullName evidence="4">tRNA wybutosine-synthesizing protein 3 homolog</fullName>
        <ecNumber evidence="3">2.1.1.282</ecNumber>
    </recommendedName>
    <alternativeName>
        <fullName evidence="10">tRNA(Phe) 7-((3-amino-3-carboxypropyl)-4-demethylwyosine(37)-N(4))-methyltransferase</fullName>
    </alternativeName>
</protein>
<evidence type="ECO:0000256" key="1">
    <source>
        <dbReference type="ARBA" id="ARBA00004797"/>
    </source>
</evidence>
<keyword evidence="8" id="KW-0819">tRNA processing</keyword>
<dbReference type="PANTHER" id="PTHR48418">
    <property type="entry name" value="TRNA WYBUTOSINE-SYNTHESIZING PROTEIN 3"/>
    <property type="match status" value="1"/>
</dbReference>
<dbReference type="InterPro" id="IPR003827">
    <property type="entry name" value="tRNA_yW-synthesising"/>
</dbReference>
<evidence type="ECO:0000256" key="6">
    <source>
        <dbReference type="ARBA" id="ARBA00022679"/>
    </source>
</evidence>
<evidence type="ECO:0000259" key="13">
    <source>
        <dbReference type="Pfam" id="PF02676"/>
    </source>
</evidence>
<evidence type="ECO:0000256" key="5">
    <source>
        <dbReference type="ARBA" id="ARBA00022603"/>
    </source>
</evidence>
<comment type="caution">
    <text evidence="14">The sequence shown here is derived from an EMBL/GenBank/DDBJ whole genome shotgun (WGS) entry which is preliminary data.</text>
</comment>
<reference evidence="14" key="1">
    <citation type="submission" date="2021-02" db="EMBL/GenBank/DDBJ databases">
        <authorList>
            <person name="Nowell W R."/>
        </authorList>
    </citation>
    <scope>NUCLEOTIDE SEQUENCE</scope>
</reference>
<sequence length="290" mass="33147">MLSVDDSDQTDGSDELVSFWSIISKPTAAPEQIHADELLNNFGEKQNYPKQKKKSKAKSSLLTNFDRWKYDFFQNETTSAHNKPIDAYILNLITIINEHPDYYTTSSCSGRILLHASSSSSKTDFKCLYVTHEQTNINDILNCVTTAATEKRFDTITFKLETLIIHVICRHIDCAKQLLNIALQSGFRNSGLIFSRQDKITLSVRSTQSLEIPFIIDGLLCVDKLYVEKIIHYANDKMMTNFQRIDELSDNVKKNLTSSDMARNEENRNTDMTNENDSSASTEFHLDEEF</sequence>
<dbReference type="Proteomes" id="UP000682733">
    <property type="component" value="Unassembled WGS sequence"/>
</dbReference>
<feature type="region of interest" description="Disordered" evidence="12">
    <location>
        <begin position="256"/>
        <end position="290"/>
    </location>
</feature>
<dbReference type="EMBL" id="CAJOBA010003844">
    <property type="protein sequence ID" value="CAF3694758.1"/>
    <property type="molecule type" value="Genomic_DNA"/>
</dbReference>
<keyword evidence="5" id="KW-0489">Methyltransferase</keyword>
<keyword evidence="7" id="KW-0949">S-adenosyl-L-methionine</keyword>
<comment type="pathway">
    <text evidence="1">tRNA modification; wybutosine-tRNA(Phe) biosynthesis.</text>
</comment>
<proteinExistence type="inferred from homology"/>
<evidence type="ECO:0000256" key="11">
    <source>
        <dbReference type="ARBA" id="ARBA00049202"/>
    </source>
</evidence>
<dbReference type="GO" id="GO:0008168">
    <property type="term" value="F:methyltransferase activity"/>
    <property type="evidence" value="ECO:0007669"/>
    <property type="project" value="UniProtKB-KW"/>
</dbReference>
<gene>
    <name evidence="14" type="ORF">OVA965_LOCUS10405</name>
    <name evidence="15" type="ORF">TMI583_LOCUS10401</name>
</gene>
<evidence type="ECO:0000313" key="14">
    <source>
        <dbReference type="EMBL" id="CAF0916696.1"/>
    </source>
</evidence>
<evidence type="ECO:0000313" key="15">
    <source>
        <dbReference type="EMBL" id="CAF3694758.1"/>
    </source>
</evidence>
<comment type="catalytic activity">
    <reaction evidence="11">
        <text>4-demethyl-7-[(3S)-3-amino-3-carboxypropyl]wyosine(37) in tRNA(Phe) + S-adenosyl-L-methionine = 7-[(3S)-3-amino-3-carboxypropyl]wyosine(37) in tRNA(Phe) + S-adenosyl-L-homocysteine + H(+)</text>
        <dbReference type="Rhea" id="RHEA:36635"/>
        <dbReference type="Rhea" id="RHEA-COMP:10378"/>
        <dbReference type="Rhea" id="RHEA-COMP:10379"/>
        <dbReference type="ChEBI" id="CHEBI:15378"/>
        <dbReference type="ChEBI" id="CHEBI:57856"/>
        <dbReference type="ChEBI" id="CHEBI:59789"/>
        <dbReference type="ChEBI" id="CHEBI:73543"/>
        <dbReference type="ChEBI" id="CHEBI:73550"/>
        <dbReference type="EC" id="2.1.1.282"/>
    </reaction>
</comment>
<evidence type="ECO:0000256" key="9">
    <source>
        <dbReference type="ARBA" id="ARBA00025378"/>
    </source>
</evidence>
<evidence type="ECO:0000256" key="2">
    <source>
        <dbReference type="ARBA" id="ARBA00008569"/>
    </source>
</evidence>
<comment type="function">
    <text evidence="9">Probable S-adenosyl-L-methionine-dependent methyltransferase that acts as a component of the wybutosine biosynthesis pathway. Wybutosine is a hyper modified guanosine with a tricyclic base found at the 3'-position adjacent to the anticodon of eukaryotic phenylalanine tRNA.</text>
</comment>
<comment type="similarity">
    <text evidence="2">Belongs to the TYW3 family.</text>
</comment>
<dbReference type="Proteomes" id="UP000677228">
    <property type="component" value="Unassembled WGS sequence"/>
</dbReference>
<keyword evidence="6" id="KW-0808">Transferase</keyword>
<evidence type="ECO:0000256" key="3">
    <source>
        <dbReference type="ARBA" id="ARBA00012750"/>
    </source>
</evidence>
<dbReference type="SUPFAM" id="SSF111278">
    <property type="entry name" value="SSo0622-like"/>
    <property type="match status" value="1"/>
</dbReference>
<organism evidence="14 16">
    <name type="scientific">Didymodactylos carnosus</name>
    <dbReference type="NCBI Taxonomy" id="1234261"/>
    <lineage>
        <taxon>Eukaryota</taxon>
        <taxon>Metazoa</taxon>
        <taxon>Spiralia</taxon>
        <taxon>Gnathifera</taxon>
        <taxon>Rotifera</taxon>
        <taxon>Eurotatoria</taxon>
        <taxon>Bdelloidea</taxon>
        <taxon>Philodinida</taxon>
        <taxon>Philodinidae</taxon>
        <taxon>Didymodactylos</taxon>
    </lineage>
</organism>
<feature type="compositionally biased region" description="Polar residues" evidence="12">
    <location>
        <begin position="270"/>
        <end position="282"/>
    </location>
</feature>
<dbReference type="GO" id="GO:0008033">
    <property type="term" value="P:tRNA processing"/>
    <property type="evidence" value="ECO:0007669"/>
    <property type="project" value="UniProtKB-KW"/>
</dbReference>
<dbReference type="EMBL" id="CAJNOK010003843">
    <property type="protein sequence ID" value="CAF0916696.1"/>
    <property type="molecule type" value="Genomic_DNA"/>
</dbReference>
<evidence type="ECO:0000256" key="8">
    <source>
        <dbReference type="ARBA" id="ARBA00022694"/>
    </source>
</evidence>
<dbReference type="Pfam" id="PF02676">
    <property type="entry name" value="TYW3"/>
    <property type="match status" value="1"/>
</dbReference>
<name>A0A8S2D9S5_9BILA</name>
<evidence type="ECO:0000256" key="4">
    <source>
        <dbReference type="ARBA" id="ARBA00016536"/>
    </source>
</evidence>
<dbReference type="GO" id="GO:0032259">
    <property type="term" value="P:methylation"/>
    <property type="evidence" value="ECO:0007669"/>
    <property type="project" value="UniProtKB-KW"/>
</dbReference>
<evidence type="ECO:0000313" key="16">
    <source>
        <dbReference type="Proteomes" id="UP000677228"/>
    </source>
</evidence>
<evidence type="ECO:0000256" key="7">
    <source>
        <dbReference type="ARBA" id="ARBA00022691"/>
    </source>
</evidence>
<dbReference type="InterPro" id="IPR036602">
    <property type="entry name" value="tRNA_yW-synthesising-like_sf"/>
</dbReference>
<accession>A0A8S2D9S5</accession>